<dbReference type="PANTHER" id="PTHR38454:SF1">
    <property type="entry name" value="INTEGRAL MEMBRANE PROTEIN"/>
    <property type="match status" value="1"/>
</dbReference>
<dbReference type="PANTHER" id="PTHR38454">
    <property type="entry name" value="INTEGRAL MEMBRANE PROTEIN-RELATED"/>
    <property type="match status" value="1"/>
</dbReference>
<gene>
    <name evidence="2" type="ORF">SAMN05878282_10142</name>
</gene>
<sequence length="782" mass="85406">MSSCSILVNPLVQWRYSRLSECSAVLLYLALVSYFWWPSLWDGQLIIHADSAHHGLSLLQMLQQWLQGSRETLLWSSDIYGGHPLFAESQGGFLNPLNLLAALLFEPLYGVGVLHWADMLLAGYGVYALCRVIHLSPWAALFASIAVSYSTVWIAVQYNTSVAGSLVWTTWTLAAAQYWLNRPCALRAVLMAIPATLLVYSGYPHLAHGVAIYLAGQLLALLLMAEGRALLSQRFRALLLTGIGAVVLALLLSAVQLLPLVELVTQSGRNAGTAMPFAGMLSAGSYISGMLFFDWSLVPKHLIVGSQGSLLVCLLALLGVCLRMPVFIVGHAMGGFLLMNLGMEYASPLFTLAYDYHLIPGLHGYRAMHPFFLVGVVGLAVLAAHALTCLARRDWPVFGWLPRWMTGRRWVALVTVVVLVGSYGFFPEGYSRLNYAFVLVLLATVLGLALASREHLIPLAAALVILADALFVRSDLFGFHEPESVAQAGVIGAILQDPDHRLYRTATKNGAGGSHVFASPIDKDLAGKYRQYLESLSPFPGVVDGVASIDGVLALALERRTVLESHIEAELKGTSTSQPSQRVIDQLGLRYIAFQGQPAATGLGLYYEDSGSQVYRNEFALSKYRVYTSAEARKDARQVLSAMTEGDPQVLYVEASVSEPAVACRQGDSPQVQWREQSDLRYVAEINSACMGWLYVADAYYPGWQARVDGQKVDLYPAQVLGKAVRFPAGNSVVEIEYRPLSFYISAVLSGFAWLVVLAWLGFAAVTIRRRKIGDQGESCVA</sequence>
<feature type="transmembrane region" description="Helical" evidence="1">
    <location>
        <begin position="209"/>
        <end position="225"/>
    </location>
</feature>
<organism evidence="2 3">
    <name type="scientific">Aquipseudomonas alcaligenes</name>
    <name type="common">Pseudomonas alcaligenes</name>
    <dbReference type="NCBI Taxonomy" id="43263"/>
    <lineage>
        <taxon>Bacteria</taxon>
        <taxon>Pseudomonadati</taxon>
        <taxon>Pseudomonadota</taxon>
        <taxon>Gammaproteobacteria</taxon>
        <taxon>Pseudomonadales</taxon>
        <taxon>Pseudomonadaceae</taxon>
        <taxon>Aquipseudomonas</taxon>
    </lineage>
</organism>
<dbReference type="AlphaFoldDB" id="A0A1N6N5G4"/>
<reference evidence="2 3" key="1">
    <citation type="submission" date="2017-01" db="EMBL/GenBank/DDBJ databases">
        <authorList>
            <person name="Mah S.A."/>
            <person name="Swanson W.J."/>
            <person name="Moy G.W."/>
            <person name="Vacquier V.D."/>
        </authorList>
    </citation>
    <scope>NUCLEOTIDE SEQUENCE [LARGE SCALE GENOMIC DNA]</scope>
    <source>
        <strain evidence="2 3">RU36E</strain>
    </source>
</reference>
<protein>
    <recommendedName>
        <fullName evidence="4">YfhO family protein</fullName>
    </recommendedName>
</protein>
<dbReference type="Proteomes" id="UP000185841">
    <property type="component" value="Unassembled WGS sequence"/>
</dbReference>
<evidence type="ECO:0000313" key="3">
    <source>
        <dbReference type="Proteomes" id="UP000185841"/>
    </source>
</evidence>
<feature type="transmembrane region" description="Helical" evidence="1">
    <location>
        <begin position="19"/>
        <end position="37"/>
    </location>
</feature>
<keyword evidence="1" id="KW-1133">Transmembrane helix</keyword>
<feature type="transmembrane region" description="Helical" evidence="1">
    <location>
        <begin position="108"/>
        <end position="130"/>
    </location>
</feature>
<feature type="transmembrane region" description="Helical" evidence="1">
    <location>
        <begin position="432"/>
        <end position="451"/>
    </location>
</feature>
<feature type="transmembrane region" description="Helical" evidence="1">
    <location>
        <begin position="371"/>
        <end position="390"/>
    </location>
</feature>
<dbReference type="InterPro" id="IPR018580">
    <property type="entry name" value="Uncharacterised_YfhO"/>
</dbReference>
<feature type="transmembrane region" description="Helical" evidence="1">
    <location>
        <begin position="310"/>
        <end position="333"/>
    </location>
</feature>
<proteinExistence type="predicted"/>
<dbReference type="EMBL" id="FTMP01000001">
    <property type="protein sequence ID" value="SIP87324.1"/>
    <property type="molecule type" value="Genomic_DNA"/>
</dbReference>
<feature type="transmembrane region" description="Helical" evidence="1">
    <location>
        <begin position="237"/>
        <end position="257"/>
    </location>
</feature>
<dbReference type="RefSeq" id="WP_076423392.1">
    <property type="nucleotide sequence ID" value="NZ_FTMP01000001.1"/>
</dbReference>
<feature type="transmembrane region" description="Helical" evidence="1">
    <location>
        <begin position="277"/>
        <end position="298"/>
    </location>
</feature>
<name>A0A1N6N5G4_AQUAC</name>
<evidence type="ECO:0000256" key="1">
    <source>
        <dbReference type="SAM" id="Phobius"/>
    </source>
</evidence>
<keyword evidence="1" id="KW-0812">Transmembrane</keyword>
<evidence type="ECO:0008006" key="4">
    <source>
        <dbReference type="Google" id="ProtNLM"/>
    </source>
</evidence>
<feature type="transmembrane region" description="Helical" evidence="1">
    <location>
        <begin position="137"/>
        <end position="156"/>
    </location>
</feature>
<keyword evidence="1" id="KW-0472">Membrane</keyword>
<feature type="transmembrane region" description="Helical" evidence="1">
    <location>
        <begin position="741"/>
        <end position="763"/>
    </location>
</feature>
<evidence type="ECO:0000313" key="2">
    <source>
        <dbReference type="EMBL" id="SIP87324.1"/>
    </source>
</evidence>
<feature type="transmembrane region" description="Helical" evidence="1">
    <location>
        <begin position="456"/>
        <end position="472"/>
    </location>
</feature>
<accession>A0A1N6N5G4</accession>
<feature type="transmembrane region" description="Helical" evidence="1">
    <location>
        <begin position="410"/>
        <end position="426"/>
    </location>
</feature>